<sequence>MRGRRNSHSMRDLDLDSVVEACREEPAFAPSSCPIDQKKESDARNKRKRHTHAFSDSSVERREKKSKAAAGGSVEEANRKEEDRQKGLREIRRKKTGGDSSSGGGVFDSSFDSKCTRKNQEAVALFGLDVTANHFGGTLAEICEEEKGKKKQFWISDFIIVLQFQSRGCCHLDVHRKW</sequence>
<keyword evidence="3" id="KW-1185">Reference proteome</keyword>
<accession>A0AA35VAY7</accession>
<feature type="region of interest" description="Disordered" evidence="1">
    <location>
        <begin position="26"/>
        <end position="105"/>
    </location>
</feature>
<dbReference type="Proteomes" id="UP001177003">
    <property type="component" value="Chromosome 0"/>
</dbReference>
<name>A0AA35VAY7_LACSI</name>
<reference evidence="2" key="1">
    <citation type="submission" date="2023-04" db="EMBL/GenBank/DDBJ databases">
        <authorList>
            <person name="Vijverberg K."/>
            <person name="Xiong W."/>
            <person name="Schranz E."/>
        </authorList>
    </citation>
    <scope>NUCLEOTIDE SEQUENCE</scope>
</reference>
<dbReference type="EMBL" id="OX465086">
    <property type="protein sequence ID" value="CAI9265523.1"/>
    <property type="molecule type" value="Genomic_DNA"/>
</dbReference>
<protein>
    <submittedName>
        <fullName evidence="2">Uncharacterized protein</fullName>
    </submittedName>
</protein>
<organism evidence="2 3">
    <name type="scientific">Lactuca saligna</name>
    <name type="common">Willowleaf lettuce</name>
    <dbReference type="NCBI Taxonomy" id="75948"/>
    <lineage>
        <taxon>Eukaryota</taxon>
        <taxon>Viridiplantae</taxon>
        <taxon>Streptophyta</taxon>
        <taxon>Embryophyta</taxon>
        <taxon>Tracheophyta</taxon>
        <taxon>Spermatophyta</taxon>
        <taxon>Magnoliopsida</taxon>
        <taxon>eudicotyledons</taxon>
        <taxon>Gunneridae</taxon>
        <taxon>Pentapetalae</taxon>
        <taxon>asterids</taxon>
        <taxon>campanulids</taxon>
        <taxon>Asterales</taxon>
        <taxon>Asteraceae</taxon>
        <taxon>Cichorioideae</taxon>
        <taxon>Cichorieae</taxon>
        <taxon>Lactucinae</taxon>
        <taxon>Lactuca</taxon>
    </lineage>
</organism>
<feature type="compositionally biased region" description="Basic and acidic residues" evidence="1">
    <location>
        <begin position="76"/>
        <end position="90"/>
    </location>
</feature>
<gene>
    <name evidence="2" type="ORF">LSALG_LOCUS6121</name>
</gene>
<evidence type="ECO:0000313" key="2">
    <source>
        <dbReference type="EMBL" id="CAI9265523.1"/>
    </source>
</evidence>
<proteinExistence type="predicted"/>
<dbReference type="AlphaFoldDB" id="A0AA35VAY7"/>
<evidence type="ECO:0000256" key="1">
    <source>
        <dbReference type="SAM" id="MobiDB-lite"/>
    </source>
</evidence>
<evidence type="ECO:0000313" key="3">
    <source>
        <dbReference type="Proteomes" id="UP001177003"/>
    </source>
</evidence>